<evidence type="ECO:0000256" key="1">
    <source>
        <dbReference type="SAM" id="MobiDB-lite"/>
    </source>
</evidence>
<feature type="transmembrane region" description="Helical" evidence="2">
    <location>
        <begin position="637"/>
        <end position="660"/>
    </location>
</feature>
<evidence type="ECO:0000313" key="5">
    <source>
        <dbReference type="Proteomes" id="UP001642487"/>
    </source>
</evidence>
<feature type="transmembrane region" description="Helical" evidence="2">
    <location>
        <begin position="343"/>
        <end position="362"/>
    </location>
</feature>
<gene>
    <name evidence="4" type="ORF">CITCOLO1_LOCUS15667</name>
</gene>
<feature type="region of interest" description="Disordered" evidence="1">
    <location>
        <begin position="309"/>
        <end position="328"/>
    </location>
</feature>
<protein>
    <recommendedName>
        <fullName evidence="3">PGG domain-containing protein</fullName>
    </recommendedName>
</protein>
<keyword evidence="2" id="KW-0812">Transmembrane</keyword>
<evidence type="ECO:0000256" key="2">
    <source>
        <dbReference type="SAM" id="Phobius"/>
    </source>
</evidence>
<reference evidence="4 5" key="1">
    <citation type="submission" date="2024-03" db="EMBL/GenBank/DDBJ databases">
        <authorList>
            <person name="Gkanogiannis A."/>
            <person name="Becerra Lopez-Lavalle L."/>
        </authorList>
    </citation>
    <scope>NUCLEOTIDE SEQUENCE [LARGE SCALE GENOMIC DNA]</scope>
</reference>
<dbReference type="SMART" id="SM00248">
    <property type="entry name" value="ANK"/>
    <property type="match status" value="7"/>
</dbReference>
<evidence type="ECO:0000259" key="3">
    <source>
        <dbReference type="Pfam" id="PF13962"/>
    </source>
</evidence>
<organism evidence="4 5">
    <name type="scientific">Citrullus colocynthis</name>
    <name type="common">colocynth</name>
    <dbReference type="NCBI Taxonomy" id="252529"/>
    <lineage>
        <taxon>Eukaryota</taxon>
        <taxon>Viridiplantae</taxon>
        <taxon>Streptophyta</taxon>
        <taxon>Embryophyta</taxon>
        <taxon>Tracheophyta</taxon>
        <taxon>Spermatophyta</taxon>
        <taxon>Magnoliopsida</taxon>
        <taxon>eudicotyledons</taxon>
        <taxon>Gunneridae</taxon>
        <taxon>Pentapetalae</taxon>
        <taxon>rosids</taxon>
        <taxon>fabids</taxon>
        <taxon>Cucurbitales</taxon>
        <taxon>Cucurbitaceae</taxon>
        <taxon>Benincaseae</taxon>
        <taxon>Citrullus</taxon>
    </lineage>
</organism>
<evidence type="ECO:0000313" key="4">
    <source>
        <dbReference type="EMBL" id="CAK9323483.1"/>
    </source>
</evidence>
<dbReference type="Pfam" id="PF13962">
    <property type="entry name" value="PGG"/>
    <property type="match status" value="1"/>
</dbReference>
<dbReference type="InterPro" id="IPR002110">
    <property type="entry name" value="Ankyrin_rpt"/>
</dbReference>
<dbReference type="SUPFAM" id="SSF48403">
    <property type="entry name" value="Ankyrin repeat"/>
    <property type="match status" value="2"/>
</dbReference>
<name>A0ABP0YVW4_9ROSI</name>
<keyword evidence="2" id="KW-0472">Membrane</keyword>
<feature type="transmembrane region" description="Helical" evidence="2">
    <location>
        <begin position="716"/>
        <end position="738"/>
    </location>
</feature>
<accession>A0ABP0YVW4</accession>
<feature type="compositionally biased region" description="Polar residues" evidence="1">
    <location>
        <begin position="316"/>
        <end position="328"/>
    </location>
</feature>
<feature type="transmembrane region" description="Helical" evidence="2">
    <location>
        <begin position="680"/>
        <end position="704"/>
    </location>
</feature>
<keyword evidence="2" id="KW-1133">Transmembrane helix</keyword>
<sequence length="777" mass="88739">MMMMSNRENLRDFLYTNVKRRNWEEVIKKCREETEALSMMLTQAKDTTLHLAAYDNNVEVVEKLVRVICRSQREEVLKHKNERGNTPLHVAAAMGCAKMCIIIGSVNEKLVDERNQDGESPLFLAALHGHKIPFFCLYDFCRMDLNRVRSNCRRKNGDTILHCALKNEQFDMAFQLINLNNEAATWVDREGFTPLHVLATKPSAFKSGAYIGRLYYIIYHCIRVDELKPESTATRFQAKKPTKPMGSVASFFPQNYATCIYLITNLWNGFFILVTAKLPWKKKKEEVNPCVYNEAKSYDLERDGDEGIEINKTHESNPSGGPQLDTKPQSTLFPQNYDTCINFFQIFCSVIMIILGFGFGKIRKLREKKQKHKWSFQVMEKLLELAPPDKYGQNGDSPMASNLQLGETLPYILLQGNVVGFNNDQTHDLTNSHPNHKPNNHREDKVKVVAKETLILLAAKNGVVEMVSKIYEHFPLAIRDINQDKKNVVLLAAEYRQPDVYKFLLKKKTHLETLFQAVDKNGDSALHLAARFKTYRTWRIKGAALQMQWEVKWYRYVRDSVEPHFFIKYNNKGQLARNIFYDTHNKLGKMGSEWLTNTSESCSVLAGLVVTVVYASATTVPGGNKDDGTPPFRNETGFFIFSLASLIALCLSTTSVIMFLAILTSRFDDKDFGSKLTGRLFVGLSSLFFSIVAMLVSFCAGHYFLLSHHLQNMAVVIYIATSLPVALFFVMAQLPLYYDLLFAILRKTPKRSNEVVLVDDSTLHELENSRVEKEDGK</sequence>
<keyword evidence="5" id="KW-1185">Reference proteome</keyword>
<proteinExistence type="predicted"/>
<dbReference type="PANTHER" id="PTHR24177:SF103">
    <property type="entry name" value="PGG DOMAIN-CONTAINING PROTEIN"/>
    <property type="match status" value="1"/>
</dbReference>
<dbReference type="Pfam" id="PF12796">
    <property type="entry name" value="Ank_2"/>
    <property type="match status" value="1"/>
</dbReference>
<feature type="domain" description="PGG" evidence="3">
    <location>
        <begin position="593"/>
        <end position="704"/>
    </location>
</feature>
<dbReference type="InterPro" id="IPR026961">
    <property type="entry name" value="PGG_dom"/>
</dbReference>
<dbReference type="Gene3D" id="1.25.40.20">
    <property type="entry name" value="Ankyrin repeat-containing domain"/>
    <property type="match status" value="2"/>
</dbReference>
<dbReference type="Proteomes" id="UP001642487">
    <property type="component" value="Chromosome 6"/>
</dbReference>
<dbReference type="EMBL" id="OZ021740">
    <property type="protein sequence ID" value="CAK9323483.1"/>
    <property type="molecule type" value="Genomic_DNA"/>
</dbReference>
<dbReference type="InterPro" id="IPR036770">
    <property type="entry name" value="Ankyrin_rpt-contain_sf"/>
</dbReference>
<feature type="transmembrane region" description="Helical" evidence="2">
    <location>
        <begin position="594"/>
        <end position="617"/>
    </location>
</feature>
<dbReference type="PANTHER" id="PTHR24177">
    <property type="entry name" value="CASKIN"/>
    <property type="match status" value="1"/>
</dbReference>